<evidence type="ECO:0000256" key="9">
    <source>
        <dbReference type="ARBA" id="ARBA00022946"/>
    </source>
</evidence>
<evidence type="ECO:0000256" key="7">
    <source>
        <dbReference type="ARBA" id="ARBA00022845"/>
    </source>
</evidence>
<evidence type="ECO:0000313" key="20">
    <source>
        <dbReference type="Proteomes" id="UP001142489"/>
    </source>
</evidence>
<evidence type="ECO:0000256" key="14">
    <source>
        <dbReference type="ARBA" id="ARBA00061536"/>
    </source>
</evidence>
<comment type="similarity">
    <text evidence="14">Belongs to the mitochondrion-specific ribosomal protein mS27 family.</text>
</comment>
<name>A0A9Q1B530_9SAUR</name>
<keyword evidence="10" id="KW-0689">Ribosomal protein</keyword>
<keyword evidence="9" id="KW-0809">Transit peptide</keyword>
<dbReference type="GO" id="GO:0019843">
    <property type="term" value="F:rRNA binding"/>
    <property type="evidence" value="ECO:0007669"/>
    <property type="project" value="UniProtKB-KW"/>
</dbReference>
<gene>
    <name evidence="19" type="ORF">JRQ81_013776</name>
</gene>
<sequence length="403" mass="46299">MAASMLQRGWLRSRAAINTWRAAGKRCILSAAYTDATAWEQREKEKHSLADLAELMDITYDRKLPVSSLTLSRFIDNIASREQVDQAEYYLYKFRHSLNCLYLRDWIIHSWIRQCLKFGAQDKALYTLQHKVQYGIFPDNFAFNLLLDVFIKDENYEDAMSVVNEIMIQESFDDESTQLLSLYAMYNYLEIKSELTWVEEKNLGASLLLAGLKQNNTVGYSSQLYAHALLELQKGLRAVYTLMPLIWTPGYLNRALQVMEKVAVLPGEVKLCKEALDVLAAILQSSSVTEASEENPKDSEQTPKQVDLEESEIPRLPEYLSRYKELHSKLESLGKVEPAPLLALATRLARDKLPALEVEDIAKYKQRLKEWEQEQASLVEKESEMREKARQEQEAREAPQASA</sequence>
<keyword evidence="12" id="KW-0496">Mitochondrion</keyword>
<evidence type="ECO:0000256" key="16">
    <source>
        <dbReference type="ARBA" id="ARBA00074987"/>
    </source>
</evidence>
<evidence type="ECO:0000256" key="3">
    <source>
        <dbReference type="ARBA" id="ARBA00022490"/>
    </source>
</evidence>
<evidence type="ECO:0000256" key="5">
    <source>
        <dbReference type="ARBA" id="ARBA00022730"/>
    </source>
</evidence>
<dbReference type="PANTHER" id="PTHR21393">
    <property type="entry name" value="MITOCHONDRIAL 28S RIBOSOMAL PROTEIN S27"/>
    <property type="match status" value="1"/>
</dbReference>
<comment type="caution">
    <text evidence="19">The sequence shown here is derived from an EMBL/GenBank/DDBJ whole genome shotgun (WGS) entry which is preliminary data.</text>
</comment>
<evidence type="ECO:0000313" key="19">
    <source>
        <dbReference type="EMBL" id="KAJ7335835.1"/>
    </source>
</evidence>
<dbReference type="GO" id="GO:0000049">
    <property type="term" value="F:tRNA binding"/>
    <property type="evidence" value="ECO:0007669"/>
    <property type="project" value="UniProtKB-KW"/>
</dbReference>
<accession>A0A9Q1B530</accession>
<keyword evidence="3" id="KW-0963">Cytoplasm</keyword>
<dbReference type="InterPro" id="IPR019266">
    <property type="entry name" value="Ribosomal_mS27"/>
</dbReference>
<evidence type="ECO:0000256" key="13">
    <source>
        <dbReference type="ARBA" id="ARBA00023274"/>
    </source>
</evidence>
<dbReference type="GO" id="GO:0005763">
    <property type="term" value="C:mitochondrial small ribosomal subunit"/>
    <property type="evidence" value="ECO:0007669"/>
    <property type="project" value="UniProtKB-ARBA"/>
</dbReference>
<dbReference type="PANTHER" id="PTHR21393:SF0">
    <property type="entry name" value="SMALL RIBOSOMAL SUBUNIT PROTEIN MS27"/>
    <property type="match status" value="1"/>
</dbReference>
<organism evidence="19 20">
    <name type="scientific">Phrynocephalus forsythii</name>
    <dbReference type="NCBI Taxonomy" id="171643"/>
    <lineage>
        <taxon>Eukaryota</taxon>
        <taxon>Metazoa</taxon>
        <taxon>Chordata</taxon>
        <taxon>Craniata</taxon>
        <taxon>Vertebrata</taxon>
        <taxon>Euteleostomi</taxon>
        <taxon>Lepidosauria</taxon>
        <taxon>Squamata</taxon>
        <taxon>Bifurcata</taxon>
        <taxon>Unidentata</taxon>
        <taxon>Episquamata</taxon>
        <taxon>Toxicofera</taxon>
        <taxon>Iguania</taxon>
        <taxon>Acrodonta</taxon>
        <taxon>Agamidae</taxon>
        <taxon>Agaminae</taxon>
        <taxon>Phrynocephalus</taxon>
    </lineage>
</organism>
<evidence type="ECO:0000256" key="2">
    <source>
        <dbReference type="ARBA" id="ARBA00004496"/>
    </source>
</evidence>
<evidence type="ECO:0000256" key="17">
    <source>
        <dbReference type="ARBA" id="ARBA00075386"/>
    </source>
</evidence>
<evidence type="ECO:0000256" key="6">
    <source>
        <dbReference type="ARBA" id="ARBA00022737"/>
    </source>
</evidence>
<dbReference type="AlphaFoldDB" id="A0A9Q1B530"/>
<feature type="region of interest" description="Disordered" evidence="18">
    <location>
        <begin position="289"/>
        <end position="311"/>
    </location>
</feature>
<keyword evidence="20" id="KW-1185">Reference proteome</keyword>
<protein>
    <recommendedName>
        <fullName evidence="15">Small ribosomal subunit protein mS27</fullName>
    </recommendedName>
    <alternativeName>
        <fullName evidence="17">28S ribosomal protein S27, mitochondrial</fullName>
    </alternativeName>
    <alternativeName>
        <fullName evidence="16">Mitochondrial ribosomal protein S27</fullName>
    </alternativeName>
</protein>
<dbReference type="InterPro" id="IPR011990">
    <property type="entry name" value="TPR-like_helical_dom_sf"/>
</dbReference>
<keyword evidence="8" id="KW-0694">RNA-binding</keyword>
<reference evidence="19" key="1">
    <citation type="journal article" date="2023" name="DNA Res.">
        <title>Chromosome-level genome assembly of Phrynocephalus forsythii using third-generation DNA sequencing and Hi-C analysis.</title>
        <authorList>
            <person name="Qi Y."/>
            <person name="Zhao W."/>
            <person name="Zhao Y."/>
            <person name="Niu C."/>
            <person name="Cao S."/>
            <person name="Zhang Y."/>
        </authorList>
    </citation>
    <scope>NUCLEOTIDE SEQUENCE</scope>
    <source>
        <tissue evidence="19">Muscle</tissue>
    </source>
</reference>
<keyword evidence="4" id="KW-0820">tRNA-binding</keyword>
<keyword evidence="7" id="KW-0810">Translation regulation</keyword>
<dbReference type="FunFam" id="1.25.40.10:FF:000232">
    <property type="entry name" value="28S ribosomal protein S27, mitochondrial"/>
    <property type="match status" value="1"/>
</dbReference>
<proteinExistence type="inferred from homology"/>
<evidence type="ECO:0000256" key="8">
    <source>
        <dbReference type="ARBA" id="ARBA00022884"/>
    </source>
</evidence>
<dbReference type="OrthoDB" id="19830at2759"/>
<evidence type="ECO:0000256" key="11">
    <source>
        <dbReference type="ARBA" id="ARBA00023054"/>
    </source>
</evidence>
<dbReference type="Pfam" id="PF10037">
    <property type="entry name" value="MRP-S27"/>
    <property type="match status" value="1"/>
</dbReference>
<feature type="compositionally biased region" description="Basic and acidic residues" evidence="18">
    <location>
        <begin position="379"/>
        <end position="397"/>
    </location>
</feature>
<feature type="region of interest" description="Disordered" evidence="18">
    <location>
        <begin position="376"/>
        <end position="403"/>
    </location>
</feature>
<evidence type="ECO:0000256" key="18">
    <source>
        <dbReference type="SAM" id="MobiDB-lite"/>
    </source>
</evidence>
<dbReference type="Gene3D" id="1.25.40.10">
    <property type="entry name" value="Tetratricopeptide repeat domain"/>
    <property type="match status" value="1"/>
</dbReference>
<keyword evidence="5" id="KW-0699">rRNA-binding</keyword>
<evidence type="ECO:0000256" key="1">
    <source>
        <dbReference type="ARBA" id="ARBA00004173"/>
    </source>
</evidence>
<dbReference type="GO" id="GO:0006417">
    <property type="term" value="P:regulation of translation"/>
    <property type="evidence" value="ECO:0007669"/>
    <property type="project" value="UniProtKB-KW"/>
</dbReference>
<evidence type="ECO:0000256" key="4">
    <source>
        <dbReference type="ARBA" id="ARBA00022555"/>
    </source>
</evidence>
<evidence type="ECO:0000256" key="12">
    <source>
        <dbReference type="ARBA" id="ARBA00023128"/>
    </source>
</evidence>
<comment type="subcellular location">
    <subcellularLocation>
        <location evidence="2">Cytoplasm</location>
    </subcellularLocation>
    <subcellularLocation>
        <location evidence="1">Mitochondrion</location>
    </subcellularLocation>
</comment>
<dbReference type="GO" id="GO:0005743">
    <property type="term" value="C:mitochondrial inner membrane"/>
    <property type="evidence" value="ECO:0007669"/>
    <property type="project" value="UniProtKB-ARBA"/>
</dbReference>
<evidence type="ECO:0000256" key="15">
    <source>
        <dbReference type="ARBA" id="ARBA00069223"/>
    </source>
</evidence>
<dbReference type="InterPro" id="IPR034913">
    <property type="entry name" value="mS27/PTCD2"/>
</dbReference>
<evidence type="ECO:0000256" key="10">
    <source>
        <dbReference type="ARBA" id="ARBA00022980"/>
    </source>
</evidence>
<dbReference type="Proteomes" id="UP001142489">
    <property type="component" value="Unassembled WGS sequence"/>
</dbReference>
<keyword evidence="11" id="KW-0175">Coiled coil</keyword>
<keyword evidence="13" id="KW-0687">Ribonucleoprotein</keyword>
<keyword evidence="6" id="KW-0677">Repeat</keyword>
<dbReference type="EMBL" id="JAPFRF010000004">
    <property type="protein sequence ID" value="KAJ7335835.1"/>
    <property type="molecule type" value="Genomic_DNA"/>
</dbReference>